<protein>
    <submittedName>
        <fullName evidence="3">Membrane protein YfhO</fullName>
    </submittedName>
</protein>
<dbReference type="Pfam" id="PF03779">
    <property type="entry name" value="SPW"/>
    <property type="match status" value="1"/>
</dbReference>
<feature type="transmembrane region" description="Helical" evidence="1">
    <location>
        <begin position="92"/>
        <end position="112"/>
    </location>
</feature>
<evidence type="ECO:0000256" key="1">
    <source>
        <dbReference type="SAM" id="Phobius"/>
    </source>
</evidence>
<keyword evidence="1" id="KW-1133">Transmembrane helix</keyword>
<comment type="caution">
    <text evidence="3">The sequence shown here is derived from an EMBL/GenBank/DDBJ whole genome shotgun (WGS) entry which is preliminary data.</text>
</comment>
<evidence type="ECO:0000313" key="4">
    <source>
        <dbReference type="Proteomes" id="UP001242480"/>
    </source>
</evidence>
<sequence>MALQVFRTKRSQDWLLLVLAVALFAAPWALGFAGDRRPAWNACVVAVLLAYLACASLSEFKAWEEWVTLALGAWLVAAPWALGFAADIRAAQTHWILGALTMLVSLWAEWAFRHARLGPPAA</sequence>
<feature type="transmembrane region" description="Helical" evidence="1">
    <location>
        <begin position="39"/>
        <end position="57"/>
    </location>
</feature>
<proteinExistence type="predicted"/>
<dbReference type="RefSeq" id="WP_307275259.1">
    <property type="nucleotide sequence ID" value="NZ_JAUSVX010000007.1"/>
</dbReference>
<gene>
    <name evidence="3" type="ORF">QO011_003935</name>
</gene>
<organism evidence="3 4">
    <name type="scientific">Labrys wisconsinensis</name>
    <dbReference type="NCBI Taxonomy" id="425677"/>
    <lineage>
        <taxon>Bacteria</taxon>
        <taxon>Pseudomonadati</taxon>
        <taxon>Pseudomonadota</taxon>
        <taxon>Alphaproteobacteria</taxon>
        <taxon>Hyphomicrobiales</taxon>
        <taxon>Xanthobacteraceae</taxon>
        <taxon>Labrys</taxon>
    </lineage>
</organism>
<feature type="transmembrane region" description="Helical" evidence="1">
    <location>
        <begin position="66"/>
        <end position="86"/>
    </location>
</feature>
<keyword evidence="1" id="KW-0472">Membrane</keyword>
<keyword evidence="1" id="KW-0812">Transmembrane</keyword>
<reference evidence="3 4" key="1">
    <citation type="submission" date="2023-07" db="EMBL/GenBank/DDBJ databases">
        <title>Genomic Encyclopedia of Type Strains, Phase IV (KMG-IV): sequencing the most valuable type-strain genomes for metagenomic binning, comparative biology and taxonomic classification.</title>
        <authorList>
            <person name="Goeker M."/>
        </authorList>
    </citation>
    <scope>NUCLEOTIDE SEQUENCE [LARGE SCALE GENOMIC DNA]</scope>
    <source>
        <strain evidence="3 4">DSM 19619</strain>
    </source>
</reference>
<evidence type="ECO:0000313" key="3">
    <source>
        <dbReference type="EMBL" id="MDQ0470916.1"/>
    </source>
</evidence>
<evidence type="ECO:0000259" key="2">
    <source>
        <dbReference type="Pfam" id="PF03779"/>
    </source>
</evidence>
<dbReference type="Proteomes" id="UP001242480">
    <property type="component" value="Unassembled WGS sequence"/>
</dbReference>
<dbReference type="EMBL" id="JAUSVX010000007">
    <property type="protein sequence ID" value="MDQ0470916.1"/>
    <property type="molecule type" value="Genomic_DNA"/>
</dbReference>
<feature type="transmembrane region" description="Helical" evidence="1">
    <location>
        <begin position="14"/>
        <end position="33"/>
    </location>
</feature>
<keyword evidence="4" id="KW-1185">Reference proteome</keyword>
<feature type="domain" description="SPW repeat-containing integral membrane" evidence="2">
    <location>
        <begin position="12"/>
        <end position="106"/>
    </location>
</feature>
<dbReference type="InterPro" id="IPR005530">
    <property type="entry name" value="SPW"/>
</dbReference>
<name>A0ABU0J9G5_9HYPH</name>
<accession>A0ABU0J9G5</accession>